<dbReference type="EMBL" id="CP006577">
    <property type="protein sequence ID" value="AIG98813.1"/>
    <property type="molecule type" value="Genomic_DNA"/>
</dbReference>
<dbReference type="AlphaFoldDB" id="A0A075WMM8"/>
<name>A0A075WMM8_ARCFL</name>
<proteinExistence type="predicted"/>
<dbReference type="Proteomes" id="UP000028501">
    <property type="component" value="Chromosome"/>
</dbReference>
<dbReference type="KEGG" id="afg:AFULGI_00020650"/>
<gene>
    <name evidence="1" type="ORF">AFULGI_00020650</name>
</gene>
<dbReference type="GeneID" id="42809724"/>
<dbReference type="HOGENOM" id="CLU_3112845_0_0_2"/>
<organism evidence="1 2">
    <name type="scientific">Archaeoglobus fulgidus DSM 8774</name>
    <dbReference type="NCBI Taxonomy" id="1344584"/>
    <lineage>
        <taxon>Archaea</taxon>
        <taxon>Methanobacteriati</taxon>
        <taxon>Methanobacteriota</taxon>
        <taxon>Archaeoglobi</taxon>
        <taxon>Archaeoglobales</taxon>
        <taxon>Archaeoglobaceae</taxon>
        <taxon>Archaeoglobus</taxon>
    </lineage>
</organism>
<evidence type="ECO:0008006" key="3">
    <source>
        <dbReference type="Google" id="ProtNLM"/>
    </source>
</evidence>
<accession>A0A075WMM8</accession>
<sequence>MEFLKQRALRFYSKANFTMFFAEQAVQLGLKFIIAKKYGEILLTLNTLKK</sequence>
<dbReference type="RefSeq" id="WP_156029576.1">
    <property type="nucleotide sequence ID" value="NZ_CP006577.1"/>
</dbReference>
<protein>
    <recommendedName>
        <fullName evidence="3">HEPN domain-containing protein</fullName>
    </recommendedName>
</protein>
<reference evidence="1 2" key="1">
    <citation type="submission" date="2013-07" db="EMBL/GenBank/DDBJ databases">
        <title>Genome of Archaeoglobus fulgidus.</title>
        <authorList>
            <person name="Fiebig A."/>
            <person name="Birkeland N.-K."/>
        </authorList>
    </citation>
    <scope>NUCLEOTIDE SEQUENCE [LARGE SCALE GENOMIC DNA]</scope>
    <source>
        <strain evidence="1 2">DSM 8774</strain>
    </source>
</reference>
<evidence type="ECO:0000313" key="2">
    <source>
        <dbReference type="Proteomes" id="UP000028501"/>
    </source>
</evidence>
<evidence type="ECO:0000313" key="1">
    <source>
        <dbReference type="EMBL" id="AIG98813.1"/>
    </source>
</evidence>